<evidence type="ECO:0000313" key="1">
    <source>
        <dbReference type="EMBL" id="UXD21268.1"/>
    </source>
</evidence>
<name>A0A977KA58_9CREN</name>
<dbReference type="AlphaFoldDB" id="A0A977KA58"/>
<dbReference type="Proteomes" id="UP001063698">
    <property type="component" value="Chromosome"/>
</dbReference>
<sequence length="118" mass="13822">MGSAMDVRKAVEEAVKEFNERFSAECEVLEAKEDEIKILFKGHICFTCGAYDYFEDMAFSISERLGREYVVENYHQLEDGSYVVTIKPAELVQERKREFVVMIFDKEGKKEEFRLTVK</sequence>
<dbReference type="EMBL" id="CP006868">
    <property type="protein sequence ID" value="UXD21268.1"/>
    <property type="molecule type" value="Genomic_DNA"/>
</dbReference>
<evidence type="ECO:0000313" key="2">
    <source>
        <dbReference type="Proteomes" id="UP001063698"/>
    </source>
</evidence>
<accession>A0A977KA58</accession>
<gene>
    <name evidence="1" type="ORF">IPA_01980</name>
</gene>
<organism evidence="1 2">
    <name type="scientific">Ignicoccus pacificus DSM 13166</name>
    <dbReference type="NCBI Taxonomy" id="940294"/>
    <lineage>
        <taxon>Archaea</taxon>
        <taxon>Thermoproteota</taxon>
        <taxon>Thermoprotei</taxon>
        <taxon>Desulfurococcales</taxon>
        <taxon>Desulfurococcaceae</taxon>
        <taxon>Ignicoccus</taxon>
    </lineage>
</organism>
<protein>
    <submittedName>
        <fullName evidence="1">Uncharacterized protein</fullName>
    </submittedName>
</protein>
<reference evidence="1" key="1">
    <citation type="submission" date="2013-11" db="EMBL/GenBank/DDBJ databases">
        <title>Comparative genomics of Ignicoccus.</title>
        <authorList>
            <person name="Podar M."/>
        </authorList>
    </citation>
    <scope>NUCLEOTIDE SEQUENCE</scope>
    <source>
        <strain evidence="1">DSM 13166</strain>
    </source>
</reference>
<dbReference type="KEGG" id="ipc:IPA_01980"/>
<keyword evidence="2" id="KW-1185">Reference proteome</keyword>
<proteinExistence type="predicted"/>